<feature type="transmembrane region" description="Helical" evidence="1">
    <location>
        <begin position="28"/>
        <end position="46"/>
    </location>
</feature>
<organism evidence="2 3">
    <name type="scientific">Leptospira weilii serovar Ranarum str. ICFT</name>
    <dbReference type="NCBI Taxonomy" id="1218598"/>
    <lineage>
        <taxon>Bacteria</taxon>
        <taxon>Pseudomonadati</taxon>
        <taxon>Spirochaetota</taxon>
        <taxon>Spirochaetia</taxon>
        <taxon>Leptospirales</taxon>
        <taxon>Leptospiraceae</taxon>
        <taxon>Leptospira</taxon>
    </lineage>
</organism>
<gene>
    <name evidence="2" type="ORF">LEP1GSC060_1413</name>
</gene>
<comment type="caution">
    <text evidence="2">The sequence shown here is derived from an EMBL/GenBank/DDBJ whole genome shotgun (WGS) entry which is preliminary data.</text>
</comment>
<dbReference type="NCBIfam" id="NF047433">
    <property type="entry name" value="Lepto_7_Nterm"/>
    <property type="match status" value="1"/>
</dbReference>
<dbReference type="AlphaFoldDB" id="N1WLB6"/>
<keyword evidence="1" id="KW-0812">Transmembrane</keyword>
<accession>N1WLB6</accession>
<sequence>MSEISAARFCPSFRVEPYTFFGFIKAEILLKHLILFSFLFLAVPIWSEQTILLKNGTSVKGDVTGQNENSVTVRLRDGGVRTFSKTSILKVIYKDINEEEAIHIRQLEEAKIREVKTREEKKEPKKRRFLTVRI</sequence>
<dbReference type="EMBL" id="AOHC02000002">
    <property type="protein sequence ID" value="EMY79785.1"/>
    <property type="molecule type" value="Genomic_DNA"/>
</dbReference>
<keyword evidence="1" id="KW-1133">Transmembrane helix</keyword>
<keyword evidence="1" id="KW-0472">Membrane</keyword>
<proteinExistence type="predicted"/>
<protein>
    <submittedName>
        <fullName evidence="2">Uncharacterized protein</fullName>
    </submittedName>
</protein>
<reference evidence="2" key="1">
    <citation type="submission" date="2013-03" db="EMBL/GenBank/DDBJ databases">
        <authorList>
            <person name="Harkins D.M."/>
            <person name="Durkin A.S."/>
            <person name="Brinkac L.M."/>
            <person name="Haft D.H."/>
            <person name="Selengut J.D."/>
            <person name="Sanka R."/>
            <person name="DePew J."/>
            <person name="Purushe J."/>
            <person name="Hartskeerl R.A."/>
            <person name="Ahmed A."/>
            <person name="van der Linden H."/>
            <person name="Goris M.G.A."/>
            <person name="Vinetz J.M."/>
            <person name="Sutton G.G."/>
            <person name="Nierman W.C."/>
            <person name="Fouts D.E."/>
        </authorList>
    </citation>
    <scope>NUCLEOTIDE SEQUENCE [LARGE SCALE GENOMIC DNA]</scope>
    <source>
        <strain evidence="2">ICFT</strain>
    </source>
</reference>
<evidence type="ECO:0000256" key="1">
    <source>
        <dbReference type="SAM" id="Phobius"/>
    </source>
</evidence>
<dbReference type="Proteomes" id="UP000012313">
    <property type="component" value="Unassembled WGS sequence"/>
</dbReference>
<keyword evidence="3" id="KW-1185">Reference proteome</keyword>
<evidence type="ECO:0000313" key="2">
    <source>
        <dbReference type="EMBL" id="EMY79785.1"/>
    </source>
</evidence>
<dbReference type="STRING" id="1218598.LEP1GSC060_1413"/>
<evidence type="ECO:0000313" key="3">
    <source>
        <dbReference type="Proteomes" id="UP000012313"/>
    </source>
</evidence>
<name>N1WLB6_9LEPT</name>